<sequence length="93" mass="9511">MKRSLLAGLAAGLVGAASIVSAPPAGAGCLYGGLSLSRCDGPIDPDGKWQRCVVFYSTYGGAGSRGATRCDMMGPDLHPWGGEFSNPPTHIDD</sequence>
<gene>
    <name evidence="4" type="ORF">I2456_09050</name>
    <name evidence="3" type="ORF">MKUB_16730</name>
</gene>
<name>A0AAX1JED2_9MYCO</name>
<reference evidence="4" key="3">
    <citation type="submission" date="2020-11" db="EMBL/GenBank/DDBJ databases">
        <title>Intraspecies plasmid and genomic variation of Mycobacterium kubicae revealed by the complete genome sequences of two clinical isolates.</title>
        <authorList>
            <person name="Hendrix J.R."/>
            <person name="Epperson L.E."/>
            <person name="Honda J.R."/>
            <person name="Strong M."/>
        </authorList>
    </citation>
    <scope>NUCLEOTIDE SEQUENCE</scope>
    <source>
        <strain evidence="4">JCM 13573</strain>
    </source>
</reference>
<evidence type="ECO:0000313" key="6">
    <source>
        <dbReference type="Proteomes" id="UP000663583"/>
    </source>
</evidence>
<accession>A0AAX1JED2</accession>
<dbReference type="InterPro" id="IPR056271">
    <property type="entry name" value="CDGP_dom"/>
</dbReference>
<dbReference type="EMBL" id="CP065047">
    <property type="protein sequence ID" value="QPI39571.1"/>
    <property type="molecule type" value="Genomic_DNA"/>
</dbReference>
<reference evidence="3" key="2">
    <citation type="submission" date="2020-02" db="EMBL/GenBank/DDBJ databases">
        <authorList>
            <person name="Matsumoto Y."/>
            <person name="Kinjo T."/>
            <person name="Motooka D."/>
            <person name="Nabeya D."/>
            <person name="Jung N."/>
            <person name="Uechi K."/>
            <person name="Horii T."/>
            <person name="Iida T."/>
            <person name="Fujita J."/>
            <person name="Nakamura S."/>
        </authorList>
    </citation>
    <scope>NUCLEOTIDE SEQUENCE</scope>
    <source>
        <strain evidence="3">JCM 13573</strain>
    </source>
</reference>
<dbReference type="EMBL" id="BLKU01000003">
    <property type="protein sequence ID" value="GFG64183.1"/>
    <property type="molecule type" value="Genomic_DNA"/>
</dbReference>
<evidence type="ECO:0000259" key="2">
    <source>
        <dbReference type="Pfam" id="PF24238"/>
    </source>
</evidence>
<dbReference type="Pfam" id="PF24238">
    <property type="entry name" value="CDGP"/>
    <property type="match status" value="1"/>
</dbReference>
<dbReference type="AlphaFoldDB" id="A0AAX1JED2"/>
<reference evidence="3 5" key="1">
    <citation type="journal article" date="2019" name="Emerg. Microbes Infect.">
        <title>Comprehensive subspecies identification of 175 nontuberculous mycobacteria species based on 7547 genomic profiles.</title>
        <authorList>
            <person name="Matsumoto Y."/>
            <person name="Kinjo T."/>
            <person name="Motooka D."/>
            <person name="Nabeya D."/>
            <person name="Jung N."/>
            <person name="Uechi K."/>
            <person name="Horii T."/>
            <person name="Iida T."/>
            <person name="Fujita J."/>
            <person name="Nakamura S."/>
        </authorList>
    </citation>
    <scope>NUCLEOTIDE SEQUENCE [LARGE SCALE GENOMIC DNA]</scope>
    <source>
        <strain evidence="3 5">JCM 13573</strain>
    </source>
</reference>
<dbReference type="KEGG" id="mku:I2456_09050"/>
<organism evidence="4 6">
    <name type="scientific">Mycobacterium kubicae</name>
    <dbReference type="NCBI Taxonomy" id="120959"/>
    <lineage>
        <taxon>Bacteria</taxon>
        <taxon>Bacillati</taxon>
        <taxon>Actinomycetota</taxon>
        <taxon>Actinomycetes</taxon>
        <taxon>Mycobacteriales</taxon>
        <taxon>Mycobacteriaceae</taxon>
        <taxon>Mycobacterium</taxon>
        <taxon>Mycobacterium simiae complex</taxon>
    </lineage>
</organism>
<proteinExistence type="predicted"/>
<dbReference type="Proteomes" id="UP000663583">
    <property type="component" value="Chromosome"/>
</dbReference>
<keyword evidence="5" id="KW-1185">Reference proteome</keyword>
<evidence type="ECO:0000313" key="4">
    <source>
        <dbReference type="EMBL" id="QPI39571.1"/>
    </source>
</evidence>
<feature type="signal peptide" evidence="1">
    <location>
        <begin position="1"/>
        <end position="27"/>
    </location>
</feature>
<dbReference type="Proteomes" id="UP000465306">
    <property type="component" value="Unassembled WGS sequence"/>
</dbReference>
<feature type="domain" description="CDGP" evidence="2">
    <location>
        <begin position="28"/>
        <end position="92"/>
    </location>
</feature>
<evidence type="ECO:0000313" key="5">
    <source>
        <dbReference type="Proteomes" id="UP000465306"/>
    </source>
</evidence>
<keyword evidence="1" id="KW-0732">Signal</keyword>
<feature type="chain" id="PRO_5043376432" description="CDGP domain-containing protein" evidence="1">
    <location>
        <begin position="28"/>
        <end position="93"/>
    </location>
</feature>
<evidence type="ECO:0000256" key="1">
    <source>
        <dbReference type="SAM" id="SignalP"/>
    </source>
</evidence>
<protein>
    <recommendedName>
        <fullName evidence="2">CDGP domain-containing protein</fullName>
    </recommendedName>
</protein>
<dbReference type="PROSITE" id="PS51257">
    <property type="entry name" value="PROKAR_LIPOPROTEIN"/>
    <property type="match status" value="1"/>
</dbReference>
<evidence type="ECO:0000313" key="3">
    <source>
        <dbReference type="EMBL" id="GFG64183.1"/>
    </source>
</evidence>
<dbReference type="RefSeq" id="WP_085074456.1">
    <property type="nucleotide sequence ID" value="NZ_BLKU01000003.1"/>
</dbReference>